<accession>A0ABP0ERB0</accession>
<protein>
    <recommendedName>
        <fullName evidence="4 7">Signal peptidase I</fullName>
        <ecNumber evidence="4 7">3.4.21.89</ecNumber>
    </recommendedName>
</protein>
<evidence type="ECO:0000256" key="8">
    <source>
        <dbReference type="RuleBase" id="RU362042"/>
    </source>
</evidence>
<dbReference type="InterPro" id="IPR036286">
    <property type="entry name" value="LexA/Signal_pep-like_sf"/>
</dbReference>
<comment type="similarity">
    <text evidence="3 8">Belongs to the peptidase S26 family.</text>
</comment>
<dbReference type="InterPro" id="IPR019757">
    <property type="entry name" value="Pept_S26A_signal_pept_1_Lys-AS"/>
</dbReference>
<evidence type="ECO:0000313" key="10">
    <source>
        <dbReference type="EMBL" id="CAK8054877.1"/>
    </source>
</evidence>
<comment type="catalytic activity">
    <reaction evidence="1 7">
        <text>Cleavage of hydrophobic, N-terminal signal or leader sequences from secreted and periplasmic proteins.</text>
        <dbReference type="EC" id="3.4.21.89"/>
    </reaction>
</comment>
<dbReference type="CDD" id="cd06530">
    <property type="entry name" value="S26_SPase_I"/>
    <property type="match status" value="1"/>
</dbReference>
<dbReference type="PROSITE" id="PS00761">
    <property type="entry name" value="SPASE_I_3"/>
    <property type="match status" value="1"/>
</dbReference>
<dbReference type="PANTHER" id="PTHR43390">
    <property type="entry name" value="SIGNAL PEPTIDASE I"/>
    <property type="match status" value="1"/>
</dbReference>
<dbReference type="PANTHER" id="PTHR43390:SF1">
    <property type="entry name" value="CHLOROPLAST PROCESSING PEPTIDASE"/>
    <property type="match status" value="1"/>
</dbReference>
<keyword evidence="7" id="KW-0472">Membrane</keyword>
<dbReference type="InterPro" id="IPR019756">
    <property type="entry name" value="Pept_S26A_signal_pept_1_Ser-AS"/>
</dbReference>
<comment type="subcellular location">
    <subcellularLocation>
        <location evidence="2">Cell membrane</location>
        <topology evidence="2">Single-pass type II membrane protein</topology>
    </subcellularLocation>
    <subcellularLocation>
        <location evidence="8">Membrane</location>
        <topology evidence="8">Single-pass type II membrane protein</topology>
    </subcellularLocation>
</comment>
<dbReference type="NCBIfam" id="TIGR02227">
    <property type="entry name" value="sigpep_I_bact"/>
    <property type="match status" value="1"/>
</dbReference>
<evidence type="ECO:0000256" key="3">
    <source>
        <dbReference type="ARBA" id="ARBA00009370"/>
    </source>
</evidence>
<dbReference type="EMBL" id="CAWVOH010000004">
    <property type="protein sequence ID" value="CAK8054877.1"/>
    <property type="molecule type" value="Genomic_DNA"/>
</dbReference>
<keyword evidence="7" id="KW-1133">Transmembrane helix</keyword>
<dbReference type="InterPro" id="IPR000223">
    <property type="entry name" value="Pept_S26A_signal_pept_1"/>
</dbReference>
<reference evidence="10 11" key="1">
    <citation type="submission" date="2024-01" db="EMBL/GenBank/DDBJ databases">
        <authorList>
            <person name="Botero Cardona J."/>
        </authorList>
    </citation>
    <scope>NUCLEOTIDE SEQUENCE [LARGE SCALE GENOMIC DNA]</scope>
    <source>
        <strain evidence="10 11">LMG 33000</strain>
    </source>
</reference>
<sequence length="207" mass="23437">MQAVTNFFKGWWAQILFFVVLVLIYLFVFSGIKISGTSMEPTLLDKQYVGINHVAKLKRGDVVVFDARKEDPRIQAGKKDYVKRIIGVPGDTVSFSNGNLYVNGKKVNQDYLSKSERTDGTAGDFGSHWDLKSLSNTGLWKSEDANTTKVPANSYFVMGDHRSVSNDGRYYGYISRKHITGKVVVPFWYSSTVKKYVDQQDKDFFAN</sequence>
<dbReference type="PRINTS" id="PR00727">
    <property type="entry name" value="LEADERPTASE"/>
</dbReference>
<keyword evidence="5 7" id="KW-0645">Protease</keyword>
<feature type="transmembrane region" description="Helical" evidence="7">
    <location>
        <begin position="12"/>
        <end position="32"/>
    </location>
</feature>
<keyword evidence="7" id="KW-0812">Transmembrane</keyword>
<dbReference type="InterPro" id="IPR019758">
    <property type="entry name" value="Pept_S26A_signal_pept_1_CS"/>
</dbReference>
<dbReference type="PROSITE" id="PS00760">
    <property type="entry name" value="SPASE_I_2"/>
    <property type="match status" value="1"/>
</dbReference>
<evidence type="ECO:0000256" key="4">
    <source>
        <dbReference type="ARBA" id="ARBA00013208"/>
    </source>
</evidence>
<dbReference type="Pfam" id="PF10502">
    <property type="entry name" value="Peptidase_S26"/>
    <property type="match status" value="1"/>
</dbReference>
<name>A0ABP0ERB0_9LACO</name>
<evidence type="ECO:0000256" key="6">
    <source>
        <dbReference type="ARBA" id="ARBA00022801"/>
    </source>
</evidence>
<dbReference type="InterPro" id="IPR019533">
    <property type="entry name" value="Peptidase_S26"/>
</dbReference>
<dbReference type="EC" id="3.4.21.89" evidence="4 7"/>
<proteinExistence type="inferred from homology"/>
<dbReference type="PROSITE" id="PS00501">
    <property type="entry name" value="SPASE_I_1"/>
    <property type="match status" value="1"/>
</dbReference>
<dbReference type="GO" id="GO:0009003">
    <property type="term" value="F:signal peptidase activity"/>
    <property type="evidence" value="ECO:0007669"/>
    <property type="project" value="UniProtKB-EC"/>
</dbReference>
<keyword evidence="6 7" id="KW-0378">Hydrolase</keyword>
<organism evidence="10 11">
    <name type="scientific">Eupransor demetentiae</name>
    <dbReference type="NCBI Taxonomy" id="3109584"/>
    <lineage>
        <taxon>Bacteria</taxon>
        <taxon>Bacillati</taxon>
        <taxon>Bacillota</taxon>
        <taxon>Bacilli</taxon>
        <taxon>Lactobacillales</taxon>
        <taxon>Lactobacillaceae</taxon>
        <taxon>Eupransor</taxon>
    </lineage>
</organism>
<dbReference type="Gene3D" id="2.10.109.10">
    <property type="entry name" value="Umud Fragment, subunit A"/>
    <property type="match status" value="1"/>
</dbReference>
<evidence type="ECO:0000259" key="9">
    <source>
        <dbReference type="Pfam" id="PF10502"/>
    </source>
</evidence>
<keyword evidence="11" id="KW-1185">Reference proteome</keyword>
<dbReference type="Proteomes" id="UP001314241">
    <property type="component" value="Unassembled WGS sequence"/>
</dbReference>
<evidence type="ECO:0000256" key="7">
    <source>
        <dbReference type="RuleBase" id="RU003993"/>
    </source>
</evidence>
<feature type="domain" description="Peptidase S26" evidence="9">
    <location>
        <begin position="12"/>
        <end position="188"/>
    </location>
</feature>
<dbReference type="SUPFAM" id="SSF51306">
    <property type="entry name" value="LexA/Signal peptidase"/>
    <property type="match status" value="1"/>
</dbReference>
<evidence type="ECO:0000256" key="5">
    <source>
        <dbReference type="ARBA" id="ARBA00022670"/>
    </source>
</evidence>
<evidence type="ECO:0000313" key="11">
    <source>
        <dbReference type="Proteomes" id="UP001314241"/>
    </source>
</evidence>
<evidence type="ECO:0000256" key="1">
    <source>
        <dbReference type="ARBA" id="ARBA00000677"/>
    </source>
</evidence>
<comment type="caution">
    <text evidence="10">The sequence shown here is derived from an EMBL/GenBank/DDBJ whole genome shotgun (WGS) entry which is preliminary data.</text>
</comment>
<evidence type="ECO:0000256" key="2">
    <source>
        <dbReference type="ARBA" id="ARBA00004401"/>
    </source>
</evidence>
<gene>
    <name evidence="10" type="ORF">R54876_GBNLAHCA_01460</name>
</gene>